<dbReference type="InterPro" id="IPR011009">
    <property type="entry name" value="Kinase-like_dom_sf"/>
</dbReference>
<reference evidence="3 4" key="1">
    <citation type="submission" date="2020-03" db="EMBL/GenBank/DDBJ databases">
        <title>WGS of actinomycetes isolated from Thailand.</title>
        <authorList>
            <person name="Thawai C."/>
        </authorList>
    </citation>
    <scope>NUCLEOTIDE SEQUENCE [LARGE SCALE GENOMIC DNA]</scope>
    <source>
        <strain evidence="3 4">HSS6-12</strain>
    </source>
</reference>
<sequence length="196" mass="20239">MAASTPPAAREPSPPAAVDGAAFAGGAPSPRRNPPAETRGAMRGSVTPPSSRTTCRVRPGPAGGGHRRPGVGRGLARWAAAGEGRVRPALPGGVRTDLMPGNLLVRDGRLAVVIDLGTVCVGDPAVDLMPAWNLLPPARRERYRRALAVDDATWARGQGWALVQAVGALAYYVDSNPPMSATARHTLAAILADHEG</sequence>
<name>A0ABX0Z047_9ACTN</name>
<feature type="compositionally biased region" description="Low complexity" evidence="1">
    <location>
        <begin position="1"/>
        <end position="28"/>
    </location>
</feature>
<dbReference type="Proteomes" id="UP000783871">
    <property type="component" value="Unassembled WGS sequence"/>
</dbReference>
<gene>
    <name evidence="3" type="ORF">HCJ94_03770</name>
</gene>
<feature type="domain" description="Aminoglycoside phosphotransferase" evidence="2">
    <location>
        <begin position="97"/>
        <end position="160"/>
    </location>
</feature>
<evidence type="ECO:0000313" key="4">
    <source>
        <dbReference type="Proteomes" id="UP000783871"/>
    </source>
</evidence>
<evidence type="ECO:0000256" key="1">
    <source>
        <dbReference type="SAM" id="MobiDB-lite"/>
    </source>
</evidence>
<dbReference type="Gene3D" id="3.90.1200.10">
    <property type="match status" value="1"/>
</dbReference>
<comment type="caution">
    <text evidence="3">The sequence shown here is derived from an EMBL/GenBank/DDBJ whole genome shotgun (WGS) entry which is preliminary data.</text>
</comment>
<dbReference type="EMBL" id="JAATEO010000003">
    <property type="protein sequence ID" value="NJP31122.1"/>
    <property type="molecule type" value="Genomic_DNA"/>
</dbReference>
<evidence type="ECO:0000259" key="2">
    <source>
        <dbReference type="Pfam" id="PF01636"/>
    </source>
</evidence>
<proteinExistence type="predicted"/>
<organism evidence="3 4">
    <name type="scientific">Micromonospora thermarum</name>
    <dbReference type="NCBI Taxonomy" id="2720024"/>
    <lineage>
        <taxon>Bacteria</taxon>
        <taxon>Bacillati</taxon>
        <taxon>Actinomycetota</taxon>
        <taxon>Actinomycetes</taxon>
        <taxon>Micromonosporales</taxon>
        <taxon>Micromonosporaceae</taxon>
        <taxon>Micromonospora</taxon>
    </lineage>
</organism>
<keyword evidence="4" id="KW-1185">Reference proteome</keyword>
<evidence type="ECO:0000313" key="3">
    <source>
        <dbReference type="EMBL" id="NJP31122.1"/>
    </source>
</evidence>
<feature type="region of interest" description="Disordered" evidence="1">
    <location>
        <begin position="1"/>
        <end position="72"/>
    </location>
</feature>
<accession>A0ABX0Z047</accession>
<dbReference type="InterPro" id="IPR002575">
    <property type="entry name" value="Aminoglycoside_PTrfase"/>
</dbReference>
<dbReference type="SUPFAM" id="SSF56112">
    <property type="entry name" value="Protein kinase-like (PK-like)"/>
    <property type="match status" value="1"/>
</dbReference>
<protein>
    <submittedName>
        <fullName evidence="3">Phosphotransferase</fullName>
    </submittedName>
</protein>
<dbReference type="Pfam" id="PF01636">
    <property type="entry name" value="APH"/>
    <property type="match status" value="1"/>
</dbReference>